<feature type="active site" description="Proton acceptor" evidence="4">
    <location>
        <position position="163"/>
    </location>
</feature>
<dbReference type="InterPro" id="IPR050134">
    <property type="entry name" value="NAD-dep_sirtuin_deacylases"/>
</dbReference>
<feature type="binding site" evidence="4">
    <location>
        <position position="181"/>
    </location>
    <ligand>
        <name>Zn(2+)</name>
        <dbReference type="ChEBI" id="CHEBI:29105"/>
    </ligand>
</feature>
<keyword evidence="6" id="KW-1133">Transmembrane helix</keyword>
<dbReference type="Gene3D" id="3.30.1600.10">
    <property type="entry name" value="SIR2/SIRT2 'Small Domain"/>
    <property type="match status" value="1"/>
</dbReference>
<reference evidence="8" key="2">
    <citation type="submission" date="2023-05" db="EMBL/GenBank/DDBJ databases">
        <authorList>
            <consortium name="Lawrence Berkeley National Laboratory"/>
            <person name="Steindorff A."/>
            <person name="Hensen N."/>
            <person name="Bonometti L."/>
            <person name="Westerberg I."/>
            <person name="Brannstrom I.O."/>
            <person name="Guillou S."/>
            <person name="Cros-Aarteil S."/>
            <person name="Calhoun S."/>
            <person name="Haridas S."/>
            <person name="Kuo A."/>
            <person name="Mondo S."/>
            <person name="Pangilinan J."/>
            <person name="Riley R."/>
            <person name="Labutti K."/>
            <person name="Andreopoulos B."/>
            <person name="Lipzen A."/>
            <person name="Chen C."/>
            <person name="Yanf M."/>
            <person name="Daum C."/>
            <person name="Ng V."/>
            <person name="Clum A."/>
            <person name="Ohm R."/>
            <person name="Martin F."/>
            <person name="Silar P."/>
            <person name="Natvig D."/>
            <person name="Lalanne C."/>
            <person name="Gautier V."/>
            <person name="Ament-Velasquez S.L."/>
            <person name="Kruys A."/>
            <person name="Hutchinson M.I."/>
            <person name="Powell A.J."/>
            <person name="Barry K."/>
            <person name="Miller A.N."/>
            <person name="Grigoriev I.V."/>
            <person name="Debuchy R."/>
            <person name="Gladieux P."/>
            <person name="Thoren M.H."/>
            <person name="Johannesson H."/>
        </authorList>
    </citation>
    <scope>NUCLEOTIDE SEQUENCE</scope>
    <source>
        <strain evidence="8">CBS 532.94</strain>
    </source>
</reference>
<dbReference type="EMBL" id="MU860182">
    <property type="protein sequence ID" value="KAK4236605.1"/>
    <property type="molecule type" value="Genomic_DNA"/>
</dbReference>
<dbReference type="Proteomes" id="UP001303760">
    <property type="component" value="Unassembled WGS sequence"/>
</dbReference>
<sequence length="338" mass="37227">MDAINRRPRKTKSSDKKLDALKAKQGKRKFRGTSAPDPSLGISLDEFTSFTQHLQSSKRIFALLGAGLSVASGLATFRGSDRLWRGHEPQDLSDARAFFEDPAKVWWFFSHRMMGAQKAEPNAAHYALARLASAKREFFAVNQNIDGLCGRAGFPRSQIAQVHGTLFSIKCSKYQAEKDQCDYKREATYPVNEHLALPNDVDISDAKVPLPHVARSDLPHCPKCNNLLRPNVVFFGEATPLSTTEQIYKFTSGGPIDLMLVIGTSAAVLPAAMYIPIARNAGARVAFFNTAESEEEPGRLQDVDWFFRGDAAETVADMLKGVVGNVVRKDVASIRSPL</sequence>
<feature type="binding site" evidence="4">
    <location>
        <position position="171"/>
    </location>
    <ligand>
        <name>Zn(2+)</name>
        <dbReference type="ChEBI" id="CHEBI:29105"/>
    </ligand>
</feature>
<dbReference type="InterPro" id="IPR026590">
    <property type="entry name" value="Ssirtuin_cat_dom"/>
</dbReference>
<feature type="binding site" evidence="4">
    <location>
        <position position="221"/>
    </location>
    <ligand>
        <name>Zn(2+)</name>
        <dbReference type="ChEBI" id="CHEBI:29105"/>
    </ligand>
</feature>
<dbReference type="SUPFAM" id="SSF52467">
    <property type="entry name" value="DHS-like NAD/FAD-binding domain"/>
    <property type="match status" value="1"/>
</dbReference>
<organism evidence="8 9">
    <name type="scientific">Achaetomium macrosporum</name>
    <dbReference type="NCBI Taxonomy" id="79813"/>
    <lineage>
        <taxon>Eukaryota</taxon>
        <taxon>Fungi</taxon>
        <taxon>Dikarya</taxon>
        <taxon>Ascomycota</taxon>
        <taxon>Pezizomycotina</taxon>
        <taxon>Sordariomycetes</taxon>
        <taxon>Sordariomycetidae</taxon>
        <taxon>Sordariales</taxon>
        <taxon>Chaetomiaceae</taxon>
        <taxon>Achaetomium</taxon>
    </lineage>
</organism>
<evidence type="ECO:0000259" key="7">
    <source>
        <dbReference type="PROSITE" id="PS50305"/>
    </source>
</evidence>
<evidence type="ECO:0000256" key="3">
    <source>
        <dbReference type="ARBA" id="ARBA00023027"/>
    </source>
</evidence>
<comment type="caution">
    <text evidence="8">The sequence shown here is derived from an EMBL/GenBank/DDBJ whole genome shotgun (WGS) entry which is preliminary data.</text>
</comment>
<evidence type="ECO:0000256" key="5">
    <source>
        <dbReference type="SAM" id="MobiDB-lite"/>
    </source>
</evidence>
<gene>
    <name evidence="8" type="ORF">C8A03DRAFT_16767</name>
</gene>
<feature type="binding site" evidence="4">
    <location>
        <position position="224"/>
    </location>
    <ligand>
        <name>Zn(2+)</name>
        <dbReference type="ChEBI" id="CHEBI:29105"/>
    </ligand>
</feature>
<dbReference type="PROSITE" id="PS50305">
    <property type="entry name" value="SIRTUIN"/>
    <property type="match status" value="1"/>
</dbReference>
<keyword evidence="9" id="KW-1185">Reference proteome</keyword>
<keyword evidence="4" id="KW-0862">Zinc</keyword>
<name>A0AAN7C7G2_9PEZI</name>
<dbReference type="GO" id="GO:0005634">
    <property type="term" value="C:nucleus"/>
    <property type="evidence" value="ECO:0007669"/>
    <property type="project" value="TreeGrafter"/>
</dbReference>
<feature type="transmembrane region" description="Helical" evidence="6">
    <location>
        <begin position="60"/>
        <end position="77"/>
    </location>
</feature>
<evidence type="ECO:0000256" key="6">
    <source>
        <dbReference type="SAM" id="Phobius"/>
    </source>
</evidence>
<evidence type="ECO:0000256" key="1">
    <source>
        <dbReference type="ARBA" id="ARBA00006924"/>
    </source>
</evidence>
<feature type="region of interest" description="Disordered" evidence="5">
    <location>
        <begin position="1"/>
        <end position="35"/>
    </location>
</feature>
<dbReference type="PANTHER" id="PTHR11085">
    <property type="entry name" value="NAD-DEPENDENT PROTEIN DEACYLASE SIRTUIN-5, MITOCHONDRIAL-RELATED"/>
    <property type="match status" value="1"/>
</dbReference>
<protein>
    <submittedName>
        <fullName evidence="8">DHS-like NAD/FAD-binding domain-containing protein</fullName>
    </submittedName>
</protein>
<evidence type="ECO:0000313" key="9">
    <source>
        <dbReference type="Proteomes" id="UP001303760"/>
    </source>
</evidence>
<keyword evidence="6" id="KW-0812">Transmembrane</keyword>
<dbReference type="GO" id="GO:0017136">
    <property type="term" value="F:histone deacetylase activity, NAD-dependent"/>
    <property type="evidence" value="ECO:0007669"/>
    <property type="project" value="TreeGrafter"/>
</dbReference>
<evidence type="ECO:0000256" key="2">
    <source>
        <dbReference type="ARBA" id="ARBA00022679"/>
    </source>
</evidence>
<dbReference type="InterPro" id="IPR029035">
    <property type="entry name" value="DHS-like_NAD/FAD-binding_dom"/>
</dbReference>
<dbReference type="AlphaFoldDB" id="A0AAN7C7G2"/>
<comment type="similarity">
    <text evidence="1">Belongs to the sirtuin family. Class I subfamily.</text>
</comment>
<keyword evidence="6" id="KW-0472">Membrane</keyword>
<dbReference type="InterPro" id="IPR026591">
    <property type="entry name" value="Sirtuin_cat_small_dom_sf"/>
</dbReference>
<dbReference type="GO" id="GO:0070403">
    <property type="term" value="F:NAD+ binding"/>
    <property type="evidence" value="ECO:0007669"/>
    <property type="project" value="InterPro"/>
</dbReference>
<reference evidence="8" key="1">
    <citation type="journal article" date="2023" name="Mol. Phylogenet. Evol.">
        <title>Genome-scale phylogeny and comparative genomics of the fungal order Sordariales.</title>
        <authorList>
            <person name="Hensen N."/>
            <person name="Bonometti L."/>
            <person name="Westerberg I."/>
            <person name="Brannstrom I.O."/>
            <person name="Guillou S."/>
            <person name="Cros-Aarteil S."/>
            <person name="Calhoun S."/>
            <person name="Haridas S."/>
            <person name="Kuo A."/>
            <person name="Mondo S."/>
            <person name="Pangilinan J."/>
            <person name="Riley R."/>
            <person name="LaButti K."/>
            <person name="Andreopoulos B."/>
            <person name="Lipzen A."/>
            <person name="Chen C."/>
            <person name="Yan M."/>
            <person name="Daum C."/>
            <person name="Ng V."/>
            <person name="Clum A."/>
            <person name="Steindorff A."/>
            <person name="Ohm R.A."/>
            <person name="Martin F."/>
            <person name="Silar P."/>
            <person name="Natvig D.O."/>
            <person name="Lalanne C."/>
            <person name="Gautier V."/>
            <person name="Ament-Velasquez S.L."/>
            <person name="Kruys A."/>
            <person name="Hutchinson M.I."/>
            <person name="Powell A.J."/>
            <person name="Barry K."/>
            <person name="Miller A.N."/>
            <person name="Grigoriev I.V."/>
            <person name="Debuchy R."/>
            <person name="Gladieux P."/>
            <person name="Hiltunen Thoren M."/>
            <person name="Johannesson H."/>
        </authorList>
    </citation>
    <scope>NUCLEOTIDE SEQUENCE</scope>
    <source>
        <strain evidence="8">CBS 532.94</strain>
    </source>
</reference>
<evidence type="ECO:0000256" key="4">
    <source>
        <dbReference type="PROSITE-ProRule" id="PRU00236"/>
    </source>
</evidence>
<feature type="domain" description="Deacetylase sirtuin-type" evidence="7">
    <location>
        <begin position="37"/>
        <end position="329"/>
    </location>
</feature>
<keyword evidence="2" id="KW-0808">Transferase</keyword>
<dbReference type="GO" id="GO:0046872">
    <property type="term" value="F:metal ion binding"/>
    <property type="evidence" value="ECO:0007669"/>
    <property type="project" value="UniProtKB-KW"/>
</dbReference>
<dbReference type="Gene3D" id="3.40.50.1220">
    <property type="entry name" value="TPP-binding domain"/>
    <property type="match status" value="1"/>
</dbReference>
<feature type="compositionally biased region" description="Basic and acidic residues" evidence="5">
    <location>
        <begin position="12"/>
        <end position="22"/>
    </location>
</feature>
<dbReference type="PANTHER" id="PTHR11085:SF10">
    <property type="entry name" value="NAD-DEPENDENT PROTEIN DEACYLASE SIRTUIN-5, MITOCHONDRIAL-RELATED"/>
    <property type="match status" value="1"/>
</dbReference>
<keyword evidence="4" id="KW-0479">Metal-binding</keyword>
<proteinExistence type="inferred from homology"/>
<feature type="compositionally biased region" description="Basic residues" evidence="5">
    <location>
        <begin position="1"/>
        <end position="11"/>
    </location>
</feature>
<accession>A0AAN7C7G2</accession>
<evidence type="ECO:0000313" key="8">
    <source>
        <dbReference type="EMBL" id="KAK4236605.1"/>
    </source>
</evidence>
<dbReference type="Pfam" id="PF02146">
    <property type="entry name" value="SIR2"/>
    <property type="match status" value="1"/>
</dbReference>
<dbReference type="InterPro" id="IPR003000">
    <property type="entry name" value="Sirtuin"/>
</dbReference>
<keyword evidence="3" id="KW-0520">NAD</keyword>